<accession>A0A9W7TQK4</accession>
<evidence type="ECO:0000313" key="2">
    <source>
        <dbReference type="Proteomes" id="UP001059041"/>
    </source>
</evidence>
<comment type="caution">
    <text evidence="1">The sequence shown here is derived from an EMBL/GenBank/DDBJ whole genome shotgun (WGS) entry which is preliminary data.</text>
</comment>
<evidence type="ECO:0000313" key="1">
    <source>
        <dbReference type="EMBL" id="KAI7803440.1"/>
    </source>
</evidence>
<gene>
    <name evidence="1" type="ORF">IRJ41_006929</name>
</gene>
<name>A0A9W7TQK4_TRIRA</name>
<proteinExistence type="predicted"/>
<dbReference type="AlphaFoldDB" id="A0A9W7TQK4"/>
<protein>
    <submittedName>
        <fullName evidence="1">Uncharacterized protein</fullName>
    </submittedName>
</protein>
<dbReference type="Proteomes" id="UP001059041">
    <property type="component" value="Linkage Group LG11"/>
</dbReference>
<organism evidence="1 2">
    <name type="scientific">Triplophysa rosa</name>
    <name type="common">Cave loach</name>
    <dbReference type="NCBI Taxonomy" id="992332"/>
    <lineage>
        <taxon>Eukaryota</taxon>
        <taxon>Metazoa</taxon>
        <taxon>Chordata</taxon>
        <taxon>Craniata</taxon>
        <taxon>Vertebrata</taxon>
        <taxon>Euteleostomi</taxon>
        <taxon>Actinopterygii</taxon>
        <taxon>Neopterygii</taxon>
        <taxon>Teleostei</taxon>
        <taxon>Ostariophysi</taxon>
        <taxon>Cypriniformes</taxon>
        <taxon>Nemacheilidae</taxon>
        <taxon>Triplophysa</taxon>
    </lineage>
</organism>
<dbReference type="EMBL" id="JAFHDT010000011">
    <property type="protein sequence ID" value="KAI7803440.1"/>
    <property type="molecule type" value="Genomic_DNA"/>
</dbReference>
<reference evidence="1" key="1">
    <citation type="submission" date="2021-02" db="EMBL/GenBank/DDBJ databases">
        <title>Comparative genomics reveals that relaxation of natural selection precedes convergent phenotypic evolution of cavefish.</title>
        <authorList>
            <person name="Peng Z."/>
        </authorList>
    </citation>
    <scope>NUCLEOTIDE SEQUENCE</scope>
    <source>
        <tissue evidence="1">Muscle</tissue>
    </source>
</reference>
<sequence length="220" mass="24455">MCGRDRAIVPEKSSQQKGIQGHRLALLAACAVGAWHLDGPESAHPDEKTLNAGGGFPAHAKALLLGLNSDLSRDDSEKACDLTDDITNPSKAEMADAEQNGVLDACYQRSVGQVWVNRCGLVNNSSENVSYLDINGNVLMNMEQLVLKEEQRCVKTCRRLTHECKTMQAILCPGQRCQLVWEQLWNYDELKNPMFTVLTDRRMTALVATTQFDWPYLCAL</sequence>
<keyword evidence="2" id="KW-1185">Reference proteome</keyword>